<dbReference type="PANTHER" id="PTHR42850">
    <property type="entry name" value="METALLOPHOSPHOESTERASE"/>
    <property type="match status" value="1"/>
</dbReference>
<reference evidence="3" key="1">
    <citation type="journal article" date="2011" name="Environ. Microbiol.">
        <title>Genomic insights into the metabolic potential of the polycyclic aromatic hydrocarbon degrading sulfate-reducing Deltaproteobacterium N47.</title>
        <authorList>
            <person name="Bergmann F."/>
            <person name="Selesi D."/>
            <person name="Weinmaier T."/>
            <person name="Tischler P."/>
            <person name="Rattei T."/>
            <person name="Meckenstock R.U."/>
        </authorList>
    </citation>
    <scope>NUCLEOTIDE SEQUENCE</scope>
</reference>
<dbReference type="AlphaFoldDB" id="E1YAK9"/>
<dbReference type="SUPFAM" id="SSF56300">
    <property type="entry name" value="Metallo-dependent phosphatases"/>
    <property type="match status" value="1"/>
</dbReference>
<evidence type="ECO:0000313" key="3">
    <source>
        <dbReference type="EMBL" id="CBX27603.1"/>
    </source>
</evidence>
<feature type="domain" description="Calcineurin-like phosphoesterase" evidence="2">
    <location>
        <begin position="1"/>
        <end position="208"/>
    </location>
</feature>
<dbReference type="GO" id="GO:0016791">
    <property type="term" value="F:phosphatase activity"/>
    <property type="evidence" value="ECO:0007669"/>
    <property type="project" value="TreeGrafter"/>
</dbReference>
<dbReference type="InterPro" id="IPR011152">
    <property type="entry name" value="Pesterase_MJ0912"/>
</dbReference>
<protein>
    <recommendedName>
        <fullName evidence="2">Calcineurin-like phosphoesterase domain-containing protein</fullName>
    </recommendedName>
</protein>
<dbReference type="Gene3D" id="3.60.21.10">
    <property type="match status" value="1"/>
</dbReference>
<organism evidence="3">
    <name type="scientific">uncultured Desulfobacterium sp</name>
    <dbReference type="NCBI Taxonomy" id="201089"/>
    <lineage>
        <taxon>Bacteria</taxon>
        <taxon>Pseudomonadati</taxon>
        <taxon>Thermodesulfobacteriota</taxon>
        <taxon>Desulfobacteria</taxon>
        <taxon>Desulfobacterales</taxon>
        <taxon>Desulfobacteriaceae</taxon>
        <taxon>Desulfobacterium</taxon>
        <taxon>environmental samples</taxon>
    </lineage>
</organism>
<gene>
    <name evidence="3" type="ORF">N47_H24250</name>
</gene>
<dbReference type="GO" id="GO:0005737">
    <property type="term" value="C:cytoplasm"/>
    <property type="evidence" value="ECO:0007669"/>
    <property type="project" value="TreeGrafter"/>
</dbReference>
<dbReference type="PANTHER" id="PTHR42850:SF2">
    <property type="entry name" value="BLL5683 PROTEIN"/>
    <property type="match status" value="1"/>
</dbReference>
<sequence>MRLAVVSDIHGNTEAFGAVLNDARISGVDAMVCLGDVIGYGPEPNEAISMVCADNIPAVIGNHELCIINRDYLSKFNPAAYRSMLITIDMLSDESINFINKLEPSLVNYGCRFVHGFPPESPTTYMFELDTKAILDAFGKYEERICFIGHTHSLRLIESDGKSIEHNILQRGKTQLYANKRYIINAGSVGQPRDGDNHAKYIIWDTSNDSIEAKYISYDIDSVVNKIIKAGFPEINARRLM</sequence>
<dbReference type="EMBL" id="FR695866">
    <property type="protein sequence ID" value="CBX27603.1"/>
    <property type="molecule type" value="Genomic_DNA"/>
</dbReference>
<evidence type="ECO:0000259" key="2">
    <source>
        <dbReference type="Pfam" id="PF12850"/>
    </source>
</evidence>
<dbReference type="PIRSF" id="PIRSF000883">
    <property type="entry name" value="Pesterase_MJ0912"/>
    <property type="match status" value="1"/>
</dbReference>
<dbReference type="InterPro" id="IPR024654">
    <property type="entry name" value="Calcineurin-like_PHP_lpxH"/>
</dbReference>
<dbReference type="InterPro" id="IPR050126">
    <property type="entry name" value="Ap4A_hydrolase"/>
</dbReference>
<dbReference type="Pfam" id="PF12850">
    <property type="entry name" value="Metallophos_2"/>
    <property type="match status" value="1"/>
</dbReference>
<accession>E1YAK9</accession>
<dbReference type="InterPro" id="IPR029052">
    <property type="entry name" value="Metallo-depent_PP-like"/>
</dbReference>
<evidence type="ECO:0000256" key="1">
    <source>
        <dbReference type="ARBA" id="ARBA00008950"/>
    </source>
</evidence>
<name>E1YAK9_9BACT</name>
<dbReference type="CDD" id="cd00838">
    <property type="entry name" value="MPP_superfamily"/>
    <property type="match status" value="1"/>
</dbReference>
<proteinExistence type="inferred from homology"/>
<comment type="similarity">
    <text evidence="1">Belongs to the metallophosphoesterase superfamily. YfcE family.</text>
</comment>